<organism evidence="5 6">
    <name type="scientific">Hyaloscypha hepaticicola</name>
    <dbReference type="NCBI Taxonomy" id="2082293"/>
    <lineage>
        <taxon>Eukaryota</taxon>
        <taxon>Fungi</taxon>
        <taxon>Dikarya</taxon>
        <taxon>Ascomycota</taxon>
        <taxon>Pezizomycotina</taxon>
        <taxon>Leotiomycetes</taxon>
        <taxon>Helotiales</taxon>
        <taxon>Hyaloscyphaceae</taxon>
        <taxon>Hyaloscypha</taxon>
    </lineage>
</organism>
<dbReference type="CDD" id="cd00067">
    <property type="entry name" value="GAL4"/>
    <property type="match status" value="1"/>
</dbReference>
<dbReference type="CDD" id="cd12148">
    <property type="entry name" value="fungal_TF_MHR"/>
    <property type="match status" value="1"/>
</dbReference>
<dbReference type="InterPro" id="IPR001138">
    <property type="entry name" value="Zn2Cys6_DnaBD"/>
</dbReference>
<keyword evidence="6" id="KW-1185">Reference proteome</keyword>
<dbReference type="Pfam" id="PF04082">
    <property type="entry name" value="Fungal_trans"/>
    <property type="match status" value="1"/>
</dbReference>
<dbReference type="EMBL" id="KZ613472">
    <property type="protein sequence ID" value="PMD24504.1"/>
    <property type="molecule type" value="Genomic_DNA"/>
</dbReference>
<dbReference type="InterPro" id="IPR007219">
    <property type="entry name" value="XnlR_reg_dom"/>
</dbReference>
<evidence type="ECO:0000313" key="6">
    <source>
        <dbReference type="Proteomes" id="UP000235672"/>
    </source>
</evidence>
<keyword evidence="1" id="KW-0479">Metal-binding</keyword>
<dbReference type="GO" id="GO:0003677">
    <property type="term" value="F:DNA binding"/>
    <property type="evidence" value="ECO:0007669"/>
    <property type="project" value="InterPro"/>
</dbReference>
<keyword evidence="3" id="KW-0812">Transmembrane</keyword>
<keyword evidence="3" id="KW-1133">Transmembrane helix</keyword>
<reference evidence="5 6" key="1">
    <citation type="submission" date="2016-05" db="EMBL/GenBank/DDBJ databases">
        <title>A degradative enzymes factory behind the ericoid mycorrhizal symbiosis.</title>
        <authorList>
            <consortium name="DOE Joint Genome Institute"/>
            <person name="Martino E."/>
            <person name="Morin E."/>
            <person name="Grelet G."/>
            <person name="Kuo A."/>
            <person name="Kohler A."/>
            <person name="Daghino S."/>
            <person name="Barry K."/>
            <person name="Choi C."/>
            <person name="Cichocki N."/>
            <person name="Clum A."/>
            <person name="Copeland A."/>
            <person name="Hainaut M."/>
            <person name="Haridas S."/>
            <person name="Labutti K."/>
            <person name="Lindquist E."/>
            <person name="Lipzen A."/>
            <person name="Khouja H.-R."/>
            <person name="Murat C."/>
            <person name="Ohm R."/>
            <person name="Olson A."/>
            <person name="Spatafora J."/>
            <person name="Veneault-Fourrey C."/>
            <person name="Henrissat B."/>
            <person name="Grigoriev I."/>
            <person name="Martin F."/>
            <person name="Perotto S."/>
        </authorList>
    </citation>
    <scope>NUCLEOTIDE SEQUENCE [LARGE SCALE GENOMIC DNA]</scope>
    <source>
        <strain evidence="5 6">UAMH 7357</strain>
    </source>
</reference>
<dbReference type="PANTHER" id="PTHR31668">
    <property type="entry name" value="GLUCOSE TRANSPORT TRANSCRIPTION REGULATOR RGT1-RELATED-RELATED"/>
    <property type="match status" value="1"/>
</dbReference>
<evidence type="ECO:0000256" key="2">
    <source>
        <dbReference type="ARBA" id="ARBA00023242"/>
    </source>
</evidence>
<dbReference type="GO" id="GO:0008270">
    <property type="term" value="F:zinc ion binding"/>
    <property type="evidence" value="ECO:0007669"/>
    <property type="project" value="InterPro"/>
</dbReference>
<dbReference type="InterPro" id="IPR036864">
    <property type="entry name" value="Zn2-C6_fun-type_DNA-bd_sf"/>
</dbReference>
<dbReference type="InterPro" id="IPR050797">
    <property type="entry name" value="Carb_Metab_Trans_Reg"/>
</dbReference>
<feature type="transmembrane region" description="Helical" evidence="3">
    <location>
        <begin position="566"/>
        <end position="588"/>
    </location>
</feature>
<dbReference type="SMART" id="SM00906">
    <property type="entry name" value="Fungal_trans"/>
    <property type="match status" value="1"/>
</dbReference>
<protein>
    <recommendedName>
        <fullName evidence="4">Zn(2)-C6 fungal-type domain-containing protein</fullName>
    </recommendedName>
</protein>
<evidence type="ECO:0000256" key="1">
    <source>
        <dbReference type="ARBA" id="ARBA00022723"/>
    </source>
</evidence>
<dbReference type="OrthoDB" id="2264294at2759"/>
<dbReference type="GO" id="GO:0001080">
    <property type="term" value="P:nitrogen catabolite activation of transcription from RNA polymerase II promoter"/>
    <property type="evidence" value="ECO:0007669"/>
    <property type="project" value="TreeGrafter"/>
</dbReference>
<accession>A0A2J6QE12</accession>
<dbReference type="GO" id="GO:0000981">
    <property type="term" value="F:DNA-binding transcription factor activity, RNA polymerase II-specific"/>
    <property type="evidence" value="ECO:0007669"/>
    <property type="project" value="InterPro"/>
</dbReference>
<dbReference type="SUPFAM" id="SSF57701">
    <property type="entry name" value="Zn2/Cys6 DNA-binding domain"/>
    <property type="match status" value="1"/>
</dbReference>
<dbReference type="STRING" id="1745343.A0A2J6QE12"/>
<name>A0A2J6QE12_9HELO</name>
<dbReference type="PROSITE" id="PS50048">
    <property type="entry name" value="ZN2_CY6_FUNGAL_2"/>
    <property type="match status" value="1"/>
</dbReference>
<gene>
    <name evidence="5" type="ORF">NA56DRAFT_700147</name>
</gene>
<feature type="domain" description="Zn(2)-C6 fungal-type" evidence="4">
    <location>
        <begin position="19"/>
        <end position="51"/>
    </location>
</feature>
<evidence type="ECO:0000259" key="4">
    <source>
        <dbReference type="PROSITE" id="PS50048"/>
    </source>
</evidence>
<dbReference type="PANTHER" id="PTHR31668:SF4">
    <property type="entry name" value="TRANSCRIPTIONAL ACTIVATOR PROTEIN DAL81"/>
    <property type="match status" value="1"/>
</dbReference>
<dbReference type="AlphaFoldDB" id="A0A2J6QE12"/>
<keyword evidence="2" id="KW-0539">Nucleus</keyword>
<evidence type="ECO:0000256" key="3">
    <source>
        <dbReference type="SAM" id="Phobius"/>
    </source>
</evidence>
<dbReference type="GO" id="GO:0005634">
    <property type="term" value="C:nucleus"/>
    <property type="evidence" value="ECO:0007669"/>
    <property type="project" value="TreeGrafter"/>
</dbReference>
<evidence type="ECO:0000313" key="5">
    <source>
        <dbReference type="EMBL" id="PMD24504.1"/>
    </source>
</evidence>
<dbReference type="SMART" id="SM00066">
    <property type="entry name" value="GAL4"/>
    <property type="match status" value="1"/>
</dbReference>
<proteinExistence type="predicted"/>
<dbReference type="GO" id="GO:0006351">
    <property type="term" value="P:DNA-templated transcription"/>
    <property type="evidence" value="ECO:0007669"/>
    <property type="project" value="InterPro"/>
</dbReference>
<keyword evidence="3" id="KW-0472">Membrane</keyword>
<dbReference type="PROSITE" id="PS00463">
    <property type="entry name" value="ZN2_CY6_FUNGAL_1"/>
    <property type="match status" value="1"/>
</dbReference>
<sequence>MQNEASASVSQKTRRAIRPCDSCRKRKSRCVINPPTGRCTVCELREDVCKFREAVPKRNQVHPPVRIRNGASSSPRPGGFRAIMPEQASSLDSMSPGSGRNIIPHTSGLVESLAPVQPGNSLNISSSLSGLVSAVLPTEMGGHDAEASLGLASNNFAELYGLTSDMEPILMRHRPYLSPNQEFRLESHSIRRVLQRDQEMEYPVTFHVVQDDKAIGYHLHQSEHDLIEACVRPNGPKLIDLYWRIMHPSFPILYKQGFVEKYSRSYRSVSAPLLGAMYLIALGWWDYDRELSNRSMPDVTNLRKQTLLAIQNSYHCPKIDCIEAMLLLLQCKPEDPLNPDHTWNWGCTGQVISIGQALGIHLDASAWSIPGWERGLRKRVSWTVYMQDKWTALAHGRPSHLNDDDWMVNSLELSDFDSRGSGDDGETRVDNQSGAAELVHMAHLTQILSEVMQTFYTLKASRNQDTSSLYAQAIPLLGMLDGWRSSLPASLQMDYQVVSRLCPNGYLHLSFFAVKITLLRRLIRSTALEPLCLDVDILTHTRQIAHETAQAAILFVSSLRPDYLEAFWYFASPFGFSLIGSFITLLLVTSRSDPERSLWRENLNRYLWTLRLMSKACEPMKYAVNRLEGAILKGMEHALSVNLDDLFTVAASPLGATDYTGIFDSFEDLTSLDLSNFDWLSAQPAPFG</sequence>
<dbReference type="Proteomes" id="UP000235672">
    <property type="component" value="Unassembled WGS sequence"/>
</dbReference>